<evidence type="ECO:0000256" key="1">
    <source>
        <dbReference type="SAM" id="Phobius"/>
    </source>
</evidence>
<dbReference type="EMBL" id="LIAX01000016">
    <property type="protein sequence ID" value="KRO33664.1"/>
    <property type="molecule type" value="Genomic_DNA"/>
</dbReference>
<reference evidence="2 3" key="1">
    <citation type="submission" date="2015-10" db="EMBL/GenBank/DDBJ databases">
        <title>Metagenome-Assembled Genomes uncover a global brackish microbiome.</title>
        <authorList>
            <person name="Hugerth L.W."/>
            <person name="Larsson J."/>
            <person name="Alneberg J."/>
            <person name="Lindh M.V."/>
            <person name="Legrand C."/>
            <person name="Pinhassi J."/>
            <person name="Andersson A.F."/>
        </authorList>
    </citation>
    <scope>NUCLEOTIDE SEQUENCE [LARGE SCALE GENOMIC DNA]</scope>
    <source>
        <strain evidence="2">BACL2 MAG-121220-bin52</strain>
    </source>
</reference>
<accession>A0A0R2P9V8</accession>
<keyword evidence="1" id="KW-1133">Transmembrane helix</keyword>
<keyword evidence="1" id="KW-0812">Transmembrane</keyword>
<feature type="transmembrane region" description="Helical" evidence="1">
    <location>
        <begin position="90"/>
        <end position="111"/>
    </location>
</feature>
<dbReference type="InterPro" id="IPR007165">
    <property type="entry name" value="Phage_holin_4_2"/>
</dbReference>
<name>A0A0R2P9V8_9ACTN</name>
<comment type="caution">
    <text evidence="2">The sequence shown here is derived from an EMBL/GenBank/DDBJ whole genome shotgun (WGS) entry which is preliminary data.</text>
</comment>
<evidence type="ECO:0008006" key="4">
    <source>
        <dbReference type="Google" id="ProtNLM"/>
    </source>
</evidence>
<keyword evidence="1" id="KW-0472">Membrane</keyword>
<sequence>MNLVKRWVILALAFWLTTFIVSGIEIEDGAWNYFWVAALFGVVNTFLGGLLKLFTLPAVILTFGLFVFVINAAMLTLVDRWSDVLTIDKFTSALIGALIISLISGFTNKLVNKA</sequence>
<evidence type="ECO:0000313" key="2">
    <source>
        <dbReference type="EMBL" id="KRO33664.1"/>
    </source>
</evidence>
<evidence type="ECO:0000313" key="3">
    <source>
        <dbReference type="Proteomes" id="UP000054017"/>
    </source>
</evidence>
<dbReference type="Pfam" id="PF04020">
    <property type="entry name" value="Phage_holin_4_2"/>
    <property type="match status" value="1"/>
</dbReference>
<dbReference type="AlphaFoldDB" id="A0A0R2P9V8"/>
<dbReference type="PANTHER" id="PTHR37309">
    <property type="entry name" value="SLR0284 PROTEIN"/>
    <property type="match status" value="1"/>
</dbReference>
<dbReference type="Proteomes" id="UP000054017">
    <property type="component" value="Unassembled WGS sequence"/>
</dbReference>
<feature type="transmembrane region" description="Helical" evidence="1">
    <location>
        <begin position="33"/>
        <end position="51"/>
    </location>
</feature>
<feature type="transmembrane region" description="Helical" evidence="1">
    <location>
        <begin position="58"/>
        <end position="78"/>
    </location>
</feature>
<proteinExistence type="predicted"/>
<gene>
    <name evidence="2" type="ORF">ABR65_04800</name>
</gene>
<organism evidence="2 3">
    <name type="scientific">Actinobacteria bacterium BACL2 MAG-121220-bin52</name>
    <dbReference type="NCBI Taxonomy" id="1655573"/>
    <lineage>
        <taxon>Bacteria</taxon>
        <taxon>Bacillati</taxon>
        <taxon>Actinomycetota</taxon>
        <taxon>Actinomycetes</taxon>
        <taxon>Actinomycetes incertae sedis</taxon>
        <taxon>ac1 cluster</taxon>
    </lineage>
</organism>
<protein>
    <recommendedName>
        <fullName evidence="4">Phage holin family protein</fullName>
    </recommendedName>
</protein>
<dbReference type="PANTHER" id="PTHR37309:SF1">
    <property type="entry name" value="SLR0284 PROTEIN"/>
    <property type="match status" value="1"/>
</dbReference>